<comment type="caution">
    <text evidence="2">The sequence shown here is derived from an EMBL/GenBank/DDBJ whole genome shotgun (WGS) entry which is preliminary data.</text>
</comment>
<keyword evidence="3" id="KW-1185">Reference proteome</keyword>
<proteinExistence type="predicted"/>
<dbReference type="AlphaFoldDB" id="A0AAD5SIS3"/>
<feature type="region of interest" description="Disordered" evidence="1">
    <location>
        <begin position="1"/>
        <end position="50"/>
    </location>
</feature>
<dbReference type="PANTHER" id="PTHR34117">
    <property type="entry name" value="STYLE CELL-CYCLE INHIBITOR 1"/>
    <property type="match status" value="1"/>
</dbReference>
<feature type="compositionally biased region" description="Basic and acidic residues" evidence="1">
    <location>
        <begin position="8"/>
        <end position="27"/>
    </location>
</feature>
<dbReference type="PANTHER" id="PTHR34117:SF1">
    <property type="entry name" value="STYLE CELL-CYCLE INHIBITOR 1"/>
    <property type="match status" value="1"/>
</dbReference>
<gene>
    <name evidence="2" type="ORF">HK097_002494</name>
</gene>
<evidence type="ECO:0000313" key="3">
    <source>
        <dbReference type="Proteomes" id="UP001212841"/>
    </source>
</evidence>
<dbReference type="EMBL" id="JADGJD010000154">
    <property type="protein sequence ID" value="KAJ3054172.1"/>
    <property type="molecule type" value="Genomic_DNA"/>
</dbReference>
<accession>A0AAD5SIS3</accession>
<feature type="region of interest" description="Disordered" evidence="1">
    <location>
        <begin position="149"/>
        <end position="192"/>
    </location>
</feature>
<name>A0AAD5SIS3_9FUNG</name>
<reference evidence="2" key="1">
    <citation type="submission" date="2020-05" db="EMBL/GenBank/DDBJ databases">
        <title>Phylogenomic resolution of chytrid fungi.</title>
        <authorList>
            <person name="Stajich J.E."/>
            <person name="Amses K."/>
            <person name="Simmons R."/>
            <person name="Seto K."/>
            <person name="Myers J."/>
            <person name="Bonds A."/>
            <person name="Quandt C.A."/>
            <person name="Barry K."/>
            <person name="Liu P."/>
            <person name="Grigoriev I."/>
            <person name="Longcore J.E."/>
            <person name="James T.Y."/>
        </authorList>
    </citation>
    <scope>NUCLEOTIDE SEQUENCE</scope>
    <source>
        <strain evidence="2">JEL0318</strain>
    </source>
</reference>
<sequence length="317" mass="36957">MSSHKRDRRDDDKEDSSRRRKDDEKPEKRRKHRPDNSPDDDSEDEAVKKARDLIPKISEDDYYNKSTEFQMWLREEKKLYFFDLSGEEARSYFKKFVRRWNKARLSSKYYKKMLASEIPAAEKSGFKWKFKNTSEADLDNARDSIYSATHSTELLAPRRPARAPQGPSMPPTRAPAGPSKLPEDEDMDEEDRKRYARALAKKAHKSDRQTHELILEELVPKSTGREAMLEKRRAQNAYHKAERDVDPEIAESDLMGGDDFRSRVAAERKAKERWEQRKGIDREAQAAGMADKVQAYRAKEEATLAMFRQMAGQHKLG</sequence>
<organism evidence="2 3">
    <name type="scientific">Rhizophlyctis rosea</name>
    <dbReference type="NCBI Taxonomy" id="64517"/>
    <lineage>
        <taxon>Eukaryota</taxon>
        <taxon>Fungi</taxon>
        <taxon>Fungi incertae sedis</taxon>
        <taxon>Chytridiomycota</taxon>
        <taxon>Chytridiomycota incertae sedis</taxon>
        <taxon>Chytridiomycetes</taxon>
        <taxon>Rhizophlyctidales</taxon>
        <taxon>Rhizophlyctidaceae</taxon>
        <taxon>Rhizophlyctis</taxon>
    </lineage>
</organism>
<dbReference type="InterPro" id="IPR044688">
    <property type="entry name" value="SCI-1-like"/>
</dbReference>
<evidence type="ECO:0000313" key="2">
    <source>
        <dbReference type="EMBL" id="KAJ3054172.1"/>
    </source>
</evidence>
<dbReference type="Proteomes" id="UP001212841">
    <property type="component" value="Unassembled WGS sequence"/>
</dbReference>
<protein>
    <submittedName>
        <fullName evidence="2">Uncharacterized protein</fullName>
    </submittedName>
</protein>
<evidence type="ECO:0000256" key="1">
    <source>
        <dbReference type="SAM" id="MobiDB-lite"/>
    </source>
</evidence>